<dbReference type="RefSeq" id="WP_039144285.1">
    <property type="nucleotide sequence ID" value="NZ_JSVC01000042.1"/>
</dbReference>
<dbReference type="Proteomes" id="UP000031408">
    <property type="component" value="Unassembled WGS sequence"/>
</dbReference>
<gene>
    <name evidence="1" type="ORF">OI18_22425</name>
</gene>
<dbReference type="EMBL" id="JSVC01000042">
    <property type="protein sequence ID" value="KIC91294.1"/>
    <property type="molecule type" value="Genomic_DNA"/>
</dbReference>
<feature type="non-terminal residue" evidence="1">
    <location>
        <position position="1"/>
    </location>
</feature>
<organism evidence="1 2">
    <name type="scientific">Flavihumibacter solisilvae</name>
    <dbReference type="NCBI Taxonomy" id="1349421"/>
    <lineage>
        <taxon>Bacteria</taxon>
        <taxon>Pseudomonadati</taxon>
        <taxon>Bacteroidota</taxon>
        <taxon>Chitinophagia</taxon>
        <taxon>Chitinophagales</taxon>
        <taxon>Chitinophagaceae</taxon>
        <taxon>Flavihumibacter</taxon>
    </lineage>
</organism>
<comment type="caution">
    <text evidence="1">The sequence shown here is derived from an EMBL/GenBank/DDBJ whole genome shotgun (WGS) entry which is preliminary data.</text>
</comment>
<name>A0A0C1ILJ5_9BACT</name>
<evidence type="ECO:0000313" key="1">
    <source>
        <dbReference type="EMBL" id="KIC91294.1"/>
    </source>
</evidence>
<sequence>SLVSIILYNLYQQKKAEKLQSAFENAAASFRLTLTEQNIVGKLAIGFDKTRKKLLFLAMDGSRKTLHFVNLREIKSCMVVKTYALLKRSRVSLNEIIQTVGLQFNYHDAGKTLVLPFYNKETDATNEMMARAEFAEYWQKLLSGSLSKYNGEFAARPKAFPSHKFFYDASLK</sequence>
<keyword evidence="2" id="KW-1185">Reference proteome</keyword>
<protein>
    <submittedName>
        <fullName evidence="1">Uncharacterized protein</fullName>
    </submittedName>
</protein>
<evidence type="ECO:0000313" key="2">
    <source>
        <dbReference type="Proteomes" id="UP000031408"/>
    </source>
</evidence>
<accession>A0A0C1ILJ5</accession>
<proteinExistence type="predicted"/>
<reference evidence="1 2" key="1">
    <citation type="submission" date="2014-11" db="EMBL/GenBank/DDBJ databases">
        <title>Genome sequence of Flavihumibacter solisilvae 3-3.</title>
        <authorList>
            <person name="Zhou G."/>
            <person name="Li M."/>
            <person name="Wang G."/>
        </authorList>
    </citation>
    <scope>NUCLEOTIDE SEQUENCE [LARGE SCALE GENOMIC DNA]</scope>
    <source>
        <strain evidence="1 2">3-3</strain>
    </source>
</reference>
<dbReference type="AlphaFoldDB" id="A0A0C1ILJ5"/>